<evidence type="ECO:0000256" key="5">
    <source>
        <dbReference type="ARBA" id="ARBA00022840"/>
    </source>
</evidence>
<dbReference type="NCBIfam" id="TIGR02938">
    <property type="entry name" value="nifL_nitrog"/>
    <property type="match status" value="1"/>
</dbReference>
<keyword evidence="6" id="KW-0902">Two-component regulatory system</keyword>
<reference evidence="10 11" key="1">
    <citation type="submission" date="2021-06" db="EMBL/GenBank/DDBJ databases">
        <title>Differences between aerobic and microaerobic xylene degrading microbial communities.</title>
        <authorList>
            <person name="Banerjee S."/>
            <person name="Tancsics A."/>
        </authorList>
    </citation>
    <scope>NUCLEOTIDE SEQUENCE [LARGE SCALE GENOMIC DNA]</scope>
    <source>
        <strain evidence="10 11">MAP12</strain>
    </source>
</reference>
<dbReference type="Pfam" id="PF00989">
    <property type="entry name" value="PAS"/>
    <property type="match status" value="2"/>
</dbReference>
<dbReference type="SMART" id="SM00091">
    <property type="entry name" value="PAS"/>
    <property type="match status" value="2"/>
</dbReference>
<dbReference type="NCBIfam" id="TIGR00229">
    <property type="entry name" value="sensory_box"/>
    <property type="match status" value="1"/>
</dbReference>
<feature type="domain" description="PAC" evidence="9">
    <location>
        <begin position="94"/>
        <end position="148"/>
    </location>
</feature>
<dbReference type="PANTHER" id="PTHR43065">
    <property type="entry name" value="SENSOR HISTIDINE KINASE"/>
    <property type="match status" value="1"/>
</dbReference>
<keyword evidence="5" id="KW-0067">ATP-binding</keyword>
<evidence type="ECO:0000313" key="10">
    <source>
        <dbReference type="EMBL" id="MBV2133126.1"/>
    </source>
</evidence>
<keyword evidence="3" id="KW-0547">Nucleotide-binding</keyword>
<dbReference type="SMART" id="SM00086">
    <property type="entry name" value="PAC"/>
    <property type="match status" value="1"/>
</dbReference>
<keyword evidence="11" id="KW-1185">Reference proteome</keyword>
<dbReference type="SMART" id="SM00387">
    <property type="entry name" value="HATPase_c"/>
    <property type="match status" value="1"/>
</dbReference>
<dbReference type="PROSITE" id="PS50109">
    <property type="entry name" value="HIS_KIN"/>
    <property type="match status" value="1"/>
</dbReference>
<keyword evidence="4" id="KW-0418">Kinase</keyword>
<dbReference type="RefSeq" id="WP_217681593.1">
    <property type="nucleotide sequence ID" value="NZ_JAHRGL010000020.1"/>
</dbReference>
<dbReference type="InterPro" id="IPR001610">
    <property type="entry name" value="PAC"/>
</dbReference>
<dbReference type="InterPro" id="IPR000014">
    <property type="entry name" value="PAS"/>
</dbReference>
<dbReference type="InterPro" id="IPR005467">
    <property type="entry name" value="His_kinase_dom"/>
</dbReference>
<keyword evidence="2" id="KW-0808">Transferase</keyword>
<evidence type="ECO:0000256" key="4">
    <source>
        <dbReference type="ARBA" id="ARBA00022777"/>
    </source>
</evidence>
<proteinExistence type="predicted"/>
<evidence type="ECO:0000256" key="1">
    <source>
        <dbReference type="ARBA" id="ARBA00022553"/>
    </source>
</evidence>
<feature type="domain" description="PAS" evidence="8">
    <location>
        <begin position="23"/>
        <end position="69"/>
    </location>
</feature>
<dbReference type="Pfam" id="PF02518">
    <property type="entry name" value="HATPase_c"/>
    <property type="match status" value="1"/>
</dbReference>
<gene>
    <name evidence="10" type="primary">nifL</name>
    <name evidence="10" type="ORF">KRX52_09960</name>
</gene>
<evidence type="ECO:0000313" key="11">
    <source>
        <dbReference type="Proteomes" id="UP000813068"/>
    </source>
</evidence>
<evidence type="ECO:0000259" key="9">
    <source>
        <dbReference type="PROSITE" id="PS50113"/>
    </source>
</evidence>
<name>A0ABS6MWE4_9GAMM</name>
<evidence type="ECO:0000256" key="2">
    <source>
        <dbReference type="ARBA" id="ARBA00022679"/>
    </source>
</evidence>
<dbReference type="PANTHER" id="PTHR43065:SF10">
    <property type="entry name" value="PEROXIDE STRESS-ACTIVATED HISTIDINE KINASE MAK3"/>
    <property type="match status" value="1"/>
</dbReference>
<evidence type="ECO:0000256" key="3">
    <source>
        <dbReference type="ARBA" id="ARBA00022741"/>
    </source>
</evidence>
<protein>
    <submittedName>
        <fullName evidence="10">Nitrogen fixation negative regulator NifL</fullName>
    </submittedName>
</protein>
<dbReference type="CDD" id="cd00130">
    <property type="entry name" value="PAS"/>
    <property type="match status" value="1"/>
</dbReference>
<sequence length="521" mass="57088">MTQAQPTCSTAAPAIPAACAELLPEVFRQTAEHAPIAISITDLKANILYANRAFSSITGYSREEVIGKNEALLSNGTTPRLVYQALWSRLAQKKPWSGVLVNRRKDGSLYLAELTVAPVFDEHGETLYYLGMHRDSSDLHELEQRVSNQRLMIEAMVNAAPAAMVVLDHQRQVALSNPSFCRLARELTVDGSSESLVALLRDNLASPFAALESQGRAFAGKEISFDLGGHAPRWLSCHGLAIHIEDERAQVFFAPGEERYLLLTLNDISELRQKQQDSQLNALKALLAEEELLAGMRETFSGAIHRLQGPVNLISAALRMLERRLGEQAGSDPVLAAMREASAAGMEALDSLSGAMPLRPTEAKLPVNVNQLIREVISLCTDRLLAQGIVVDWQPALRLPWVMGVESRLRSMIKQLVDNAIDAMSHNQISRRELFVSTRVEHQQVVRLEISDSGPGIEPGLALKVFEPFFSTKPPHQAGHGMGLAMVQEIVSEHAGTVHIDSDYHDGCRVVVELPFSAAGN</sequence>
<evidence type="ECO:0000259" key="8">
    <source>
        <dbReference type="PROSITE" id="PS50112"/>
    </source>
</evidence>
<dbReference type="InterPro" id="IPR013767">
    <property type="entry name" value="PAS_fold"/>
</dbReference>
<dbReference type="PROSITE" id="PS50112">
    <property type="entry name" value="PAS"/>
    <property type="match status" value="1"/>
</dbReference>
<evidence type="ECO:0000256" key="6">
    <source>
        <dbReference type="ARBA" id="ARBA00023012"/>
    </source>
</evidence>
<dbReference type="PROSITE" id="PS50113">
    <property type="entry name" value="PAC"/>
    <property type="match status" value="1"/>
</dbReference>
<dbReference type="InterPro" id="IPR000700">
    <property type="entry name" value="PAS-assoc_C"/>
</dbReference>
<evidence type="ECO:0000259" key="7">
    <source>
        <dbReference type="PROSITE" id="PS50109"/>
    </source>
</evidence>
<feature type="domain" description="Histidine kinase" evidence="7">
    <location>
        <begin position="302"/>
        <end position="518"/>
    </location>
</feature>
<dbReference type="InterPro" id="IPR003594">
    <property type="entry name" value="HATPase_dom"/>
</dbReference>
<dbReference type="EMBL" id="JAHRGL010000020">
    <property type="protein sequence ID" value="MBV2133126.1"/>
    <property type="molecule type" value="Genomic_DNA"/>
</dbReference>
<dbReference type="InterPro" id="IPR014285">
    <property type="entry name" value="N_fixation_neg-reg_NifL"/>
</dbReference>
<dbReference type="Proteomes" id="UP000813068">
    <property type="component" value="Unassembled WGS sequence"/>
</dbReference>
<organism evidence="10 11">
    <name type="scientific">Geopseudomonas aromaticivorans</name>
    <dbReference type="NCBI Taxonomy" id="2849492"/>
    <lineage>
        <taxon>Bacteria</taxon>
        <taxon>Pseudomonadati</taxon>
        <taxon>Pseudomonadota</taxon>
        <taxon>Gammaproteobacteria</taxon>
        <taxon>Pseudomonadales</taxon>
        <taxon>Pseudomonadaceae</taxon>
        <taxon>Geopseudomonas</taxon>
    </lineage>
</organism>
<comment type="caution">
    <text evidence="10">The sequence shown here is derived from an EMBL/GenBank/DDBJ whole genome shotgun (WGS) entry which is preliminary data.</text>
</comment>
<accession>A0ABS6MWE4</accession>
<keyword evidence="1" id="KW-0597">Phosphoprotein</keyword>